<name>F8KZN1_PARAV</name>
<dbReference type="HOGENOM" id="CLU_025883_4_0_0"/>
<organism evidence="8 9">
    <name type="scientific">Parachlamydia acanthamoebae (strain UV7)</name>
    <dbReference type="NCBI Taxonomy" id="765952"/>
    <lineage>
        <taxon>Bacteria</taxon>
        <taxon>Pseudomonadati</taxon>
        <taxon>Chlamydiota</taxon>
        <taxon>Chlamydiia</taxon>
        <taxon>Parachlamydiales</taxon>
        <taxon>Parachlamydiaceae</taxon>
        <taxon>Parachlamydia</taxon>
    </lineage>
</organism>
<dbReference type="GO" id="GO:0050614">
    <property type="term" value="F:Delta24-sterol reductase activity"/>
    <property type="evidence" value="ECO:0007669"/>
    <property type="project" value="UniProtKB-EC"/>
</dbReference>
<gene>
    <name evidence="8" type="ordered locus">PUV_14270</name>
</gene>
<protein>
    <recommendedName>
        <fullName evidence="2">Delta(24)-sterol reductase</fullName>
        <ecNumber evidence="2">1.3.1.72</ecNumber>
    </recommendedName>
</protein>
<dbReference type="Gene3D" id="3.30.465.10">
    <property type="match status" value="1"/>
</dbReference>
<evidence type="ECO:0000256" key="1">
    <source>
        <dbReference type="ARBA" id="ARBA00004167"/>
    </source>
</evidence>
<reference evidence="8 9" key="2">
    <citation type="journal article" date="2011" name="Mol. Biol. Evol.">
        <title>Unity in variety--the pan-genome of the Chlamydiae.</title>
        <authorList>
            <person name="Collingro A."/>
            <person name="Tischler P."/>
            <person name="Weinmaier T."/>
            <person name="Penz T."/>
            <person name="Heinz E."/>
            <person name="Brunham R.C."/>
            <person name="Read T.D."/>
            <person name="Bavoil P.M."/>
            <person name="Sachse K."/>
            <person name="Kahane S."/>
            <person name="Friedman M.G."/>
            <person name="Rattei T."/>
            <person name="Myers G.S."/>
            <person name="Horn M."/>
        </authorList>
    </citation>
    <scope>NUCLEOTIDE SEQUENCE [LARGE SCALE GENOMIC DNA]</scope>
    <source>
        <strain evidence="9">UV7</strain>
    </source>
</reference>
<comment type="subcellular location">
    <subcellularLocation>
        <location evidence="1">Membrane</location>
        <topology evidence="1">Single-pass membrane protein</topology>
    </subcellularLocation>
</comment>
<dbReference type="GO" id="GO:0071949">
    <property type="term" value="F:FAD binding"/>
    <property type="evidence" value="ECO:0007669"/>
    <property type="project" value="InterPro"/>
</dbReference>
<dbReference type="RefSeq" id="WP_006340764.1">
    <property type="nucleotide sequence ID" value="NC_015702.1"/>
</dbReference>
<dbReference type="AlphaFoldDB" id="F8KZN1"/>
<dbReference type="EMBL" id="FR872580">
    <property type="protein sequence ID" value="CCB86377.1"/>
    <property type="molecule type" value="Genomic_DNA"/>
</dbReference>
<dbReference type="PANTHER" id="PTHR10801">
    <property type="entry name" value="24-DEHYDROCHOLESTEROL REDUCTASE"/>
    <property type="match status" value="1"/>
</dbReference>
<evidence type="ECO:0000313" key="8">
    <source>
        <dbReference type="EMBL" id="CCB86377.1"/>
    </source>
</evidence>
<evidence type="ECO:0000256" key="2">
    <source>
        <dbReference type="ARBA" id="ARBA00012405"/>
    </source>
</evidence>
<evidence type="ECO:0000313" key="9">
    <source>
        <dbReference type="Proteomes" id="UP000000495"/>
    </source>
</evidence>
<proteinExistence type="predicted"/>
<dbReference type="Proteomes" id="UP000000495">
    <property type="component" value="Chromosome"/>
</dbReference>
<dbReference type="OrthoDB" id="9767256at2"/>
<keyword evidence="4" id="KW-1133">Transmembrane helix</keyword>
<dbReference type="InterPro" id="IPR016166">
    <property type="entry name" value="FAD-bd_PCMH"/>
</dbReference>
<accession>F8KZN1</accession>
<keyword evidence="6" id="KW-0472">Membrane</keyword>
<dbReference type="STRING" id="765952.PUV_14270"/>
<reference key="1">
    <citation type="journal article" date="2011" name="Mol. Biol. Evol.">
        <title>Unity in variety -- the pan-genome of the Chlamydiae.</title>
        <authorList>
            <person name="Collingro A."/>
            <person name="Tischler P."/>
            <person name="Weinmaier T."/>
            <person name="Penz T."/>
            <person name="Heinz E."/>
            <person name="Brunham R.C."/>
            <person name="Read T.D."/>
            <person name="Bavoil P.M."/>
            <person name="Sachse K."/>
            <person name="Kahane S."/>
            <person name="Friedman M.G."/>
            <person name="Rattei T."/>
            <person name="Myers G.S.A."/>
            <person name="Horn M."/>
        </authorList>
    </citation>
    <scope>NUCLEOTIDE SEQUENCE</scope>
    <source>
        <strain>UV7</strain>
    </source>
</reference>
<evidence type="ECO:0000256" key="6">
    <source>
        <dbReference type="ARBA" id="ARBA00023136"/>
    </source>
</evidence>
<dbReference type="InterPro" id="IPR006094">
    <property type="entry name" value="Oxid_FAD_bind_N"/>
</dbReference>
<keyword evidence="3" id="KW-0812">Transmembrane</keyword>
<keyword evidence="9" id="KW-1185">Reference proteome</keyword>
<keyword evidence="5" id="KW-0560">Oxidoreductase</keyword>
<dbReference type="InterPro" id="IPR016169">
    <property type="entry name" value="FAD-bd_PCMH_sub2"/>
</dbReference>
<dbReference type="KEGG" id="puv:PUV_14270"/>
<dbReference type="eggNOG" id="COG0277">
    <property type="taxonomic scope" value="Bacteria"/>
</dbReference>
<dbReference type="Pfam" id="PF01565">
    <property type="entry name" value="FAD_binding_4"/>
    <property type="match status" value="1"/>
</dbReference>
<feature type="domain" description="FAD-binding PCMH-type" evidence="7">
    <location>
        <begin position="1"/>
        <end position="177"/>
    </location>
</feature>
<dbReference type="InterPro" id="IPR036318">
    <property type="entry name" value="FAD-bd_PCMH-like_sf"/>
</dbReference>
<dbReference type="PROSITE" id="PS51387">
    <property type="entry name" value="FAD_PCMH"/>
    <property type="match status" value="1"/>
</dbReference>
<evidence type="ECO:0000256" key="3">
    <source>
        <dbReference type="ARBA" id="ARBA00022692"/>
    </source>
</evidence>
<dbReference type="GO" id="GO:0000246">
    <property type="term" value="F:Delta24(24-1) sterol reductase activity"/>
    <property type="evidence" value="ECO:0007669"/>
    <property type="project" value="TreeGrafter"/>
</dbReference>
<dbReference type="EC" id="1.3.1.72" evidence="2"/>
<dbReference type="GO" id="GO:0005737">
    <property type="term" value="C:cytoplasm"/>
    <property type="evidence" value="ECO:0007669"/>
    <property type="project" value="TreeGrafter"/>
</dbReference>
<dbReference type="GO" id="GO:0008202">
    <property type="term" value="P:steroid metabolic process"/>
    <property type="evidence" value="ECO:0007669"/>
    <property type="project" value="TreeGrafter"/>
</dbReference>
<evidence type="ECO:0000256" key="5">
    <source>
        <dbReference type="ARBA" id="ARBA00023002"/>
    </source>
</evidence>
<evidence type="ECO:0000256" key="4">
    <source>
        <dbReference type="ARBA" id="ARBA00022989"/>
    </source>
</evidence>
<dbReference type="PANTHER" id="PTHR10801:SF0">
    <property type="entry name" value="DELTA(24)-STEROL REDUCTASE"/>
    <property type="match status" value="1"/>
</dbReference>
<evidence type="ECO:0000259" key="7">
    <source>
        <dbReference type="PROSITE" id="PS51387"/>
    </source>
</evidence>
<dbReference type="SUPFAM" id="SSF56176">
    <property type="entry name" value="FAD-binding/transporter-associated domain-like"/>
    <property type="match status" value="1"/>
</dbReference>
<dbReference type="GO" id="GO:0016020">
    <property type="term" value="C:membrane"/>
    <property type="evidence" value="ECO:0007669"/>
    <property type="project" value="UniProtKB-SubCell"/>
</dbReference>
<sequence length="488" mass="56964">MTLSYKTRIQHDADVEKIRERFLELRESPHDPTMRQAQPSHMMRSSNLYRKWRQELGLDVLSHVIEIDPIQMKVIVEPQVSMDELSRLTLEKKCMVPVIPEFKGITVGGAINGTALESSSHLHGLFHDICLAYHILIGNGEIIRVSATEHPDLFHGISGSFGSLAILLLVELRLIRAASHIELTYHPCENIQRSLARIQDLHEQAHPPEFLEGIVFSKDQIVVIEGRWCQNDQLPLLNLSLPWSPWYYSHVRKACFEQAIKAEKITTFDYLFRHDCGAFWMAAYGLHWELLTRYYLEGRLGLSDLSYKTFGSLEFEKFSALKDPSFIQRFLLNWQLSSQKLYNMFHATKSRWFENRFIIQDYFIPLDHTETFVEFIMEKVGIFPLWLCPIKSTTHPQILAPHWGNGMYVDVGVYGMPKHTASLKTIHTELNQLMQHLDGRKMLYSFCGYTEEEFWSIYKKTPYLDLRQRYYASDVWPSIEEKVLNTFP</sequence>
<dbReference type="InterPro" id="IPR040165">
    <property type="entry name" value="Diminuto-like"/>
</dbReference>